<protein>
    <submittedName>
        <fullName evidence="1">Reverse transcriptase</fullName>
    </submittedName>
</protein>
<keyword evidence="2" id="KW-1185">Reference proteome</keyword>
<gene>
    <name evidence="1" type="ORF">EPI10_023615</name>
</gene>
<keyword evidence="1" id="KW-0548">Nucleotidyltransferase</keyword>
<dbReference type="GO" id="GO:0003964">
    <property type="term" value="F:RNA-directed DNA polymerase activity"/>
    <property type="evidence" value="ECO:0007669"/>
    <property type="project" value="UniProtKB-KW"/>
</dbReference>
<proteinExistence type="predicted"/>
<keyword evidence="1" id="KW-0808">Transferase</keyword>
<name>A0A5B6VW33_9ROSI</name>
<dbReference type="AlphaFoldDB" id="A0A5B6VW33"/>
<keyword evidence="1" id="KW-0695">RNA-directed DNA polymerase</keyword>
<accession>A0A5B6VW33</accession>
<evidence type="ECO:0000313" key="1">
    <source>
        <dbReference type="EMBL" id="KAA3473215.1"/>
    </source>
</evidence>
<dbReference type="OrthoDB" id="1938551at2759"/>
<sequence length="151" mass="17227">MRLAIRDGLIKGAKESRSSPQIFHLLFADDRIHFGEASNRGAQNLKSVLKEYESSNTSKKGRRHVSGSLGVRYSNDLERYLGLPNVVGRNKKISFQIHNNRLKKRIKSCSMLFLSQEGNEVFIKAILTYSMVCFLLPNTLYDELKSIMAKF</sequence>
<reference evidence="2" key="1">
    <citation type="journal article" date="2019" name="Plant Biotechnol. J.">
        <title>Genome sequencing of the Australian wild diploid species Gossypium australe highlights disease resistance and delayed gland morphogenesis.</title>
        <authorList>
            <person name="Cai Y."/>
            <person name="Cai X."/>
            <person name="Wang Q."/>
            <person name="Wang P."/>
            <person name="Zhang Y."/>
            <person name="Cai C."/>
            <person name="Xu Y."/>
            <person name="Wang K."/>
            <person name="Zhou Z."/>
            <person name="Wang C."/>
            <person name="Geng S."/>
            <person name="Li B."/>
            <person name="Dong Q."/>
            <person name="Hou Y."/>
            <person name="Wang H."/>
            <person name="Ai P."/>
            <person name="Liu Z."/>
            <person name="Yi F."/>
            <person name="Sun M."/>
            <person name="An G."/>
            <person name="Cheng J."/>
            <person name="Zhang Y."/>
            <person name="Shi Q."/>
            <person name="Xie Y."/>
            <person name="Shi X."/>
            <person name="Chang Y."/>
            <person name="Huang F."/>
            <person name="Chen Y."/>
            <person name="Hong S."/>
            <person name="Mi L."/>
            <person name="Sun Q."/>
            <person name="Zhang L."/>
            <person name="Zhou B."/>
            <person name="Peng R."/>
            <person name="Zhang X."/>
            <person name="Liu F."/>
        </authorList>
    </citation>
    <scope>NUCLEOTIDE SEQUENCE [LARGE SCALE GENOMIC DNA]</scope>
    <source>
        <strain evidence="2">cv. PA1801</strain>
    </source>
</reference>
<dbReference type="Proteomes" id="UP000325315">
    <property type="component" value="Unassembled WGS sequence"/>
</dbReference>
<evidence type="ECO:0000313" key="2">
    <source>
        <dbReference type="Proteomes" id="UP000325315"/>
    </source>
</evidence>
<comment type="caution">
    <text evidence="1">The sequence shown here is derived from an EMBL/GenBank/DDBJ whole genome shotgun (WGS) entry which is preliminary data.</text>
</comment>
<organism evidence="1 2">
    <name type="scientific">Gossypium australe</name>
    <dbReference type="NCBI Taxonomy" id="47621"/>
    <lineage>
        <taxon>Eukaryota</taxon>
        <taxon>Viridiplantae</taxon>
        <taxon>Streptophyta</taxon>
        <taxon>Embryophyta</taxon>
        <taxon>Tracheophyta</taxon>
        <taxon>Spermatophyta</taxon>
        <taxon>Magnoliopsida</taxon>
        <taxon>eudicotyledons</taxon>
        <taxon>Gunneridae</taxon>
        <taxon>Pentapetalae</taxon>
        <taxon>rosids</taxon>
        <taxon>malvids</taxon>
        <taxon>Malvales</taxon>
        <taxon>Malvaceae</taxon>
        <taxon>Malvoideae</taxon>
        <taxon>Gossypium</taxon>
    </lineage>
</organism>
<dbReference type="EMBL" id="SMMG02000005">
    <property type="protein sequence ID" value="KAA3473215.1"/>
    <property type="molecule type" value="Genomic_DNA"/>
</dbReference>